<dbReference type="AlphaFoldDB" id="A0A8J3X7B8"/>
<name>A0A8J3X7B8_9ACTN</name>
<proteinExistence type="predicted"/>
<protein>
    <recommendedName>
        <fullName evidence="1">DUF6980 domain-containing protein</fullName>
    </recommendedName>
</protein>
<organism evidence="2 3">
    <name type="scientific">Planosporangium mesophilum</name>
    <dbReference type="NCBI Taxonomy" id="689768"/>
    <lineage>
        <taxon>Bacteria</taxon>
        <taxon>Bacillati</taxon>
        <taxon>Actinomycetota</taxon>
        <taxon>Actinomycetes</taxon>
        <taxon>Micromonosporales</taxon>
        <taxon>Micromonosporaceae</taxon>
        <taxon>Planosporangium</taxon>
    </lineage>
</organism>
<reference evidence="2" key="1">
    <citation type="submission" date="2021-01" db="EMBL/GenBank/DDBJ databases">
        <title>Whole genome shotgun sequence of Planosporangium mesophilum NBRC 109066.</title>
        <authorList>
            <person name="Komaki H."/>
            <person name="Tamura T."/>
        </authorList>
    </citation>
    <scope>NUCLEOTIDE SEQUENCE</scope>
    <source>
        <strain evidence="2">NBRC 109066</strain>
    </source>
</reference>
<gene>
    <name evidence="2" type="ORF">Pme01_61200</name>
</gene>
<comment type="caution">
    <text evidence="2">The sequence shown here is derived from an EMBL/GenBank/DDBJ whole genome shotgun (WGS) entry which is preliminary data.</text>
</comment>
<accession>A0A8J3X7B8</accession>
<feature type="domain" description="DUF6980" evidence="1">
    <location>
        <begin position="2"/>
        <end position="58"/>
    </location>
</feature>
<dbReference type="InterPro" id="IPR053918">
    <property type="entry name" value="DUF6980"/>
</dbReference>
<dbReference type="Proteomes" id="UP000599074">
    <property type="component" value="Unassembled WGS sequence"/>
</dbReference>
<dbReference type="Pfam" id="PF22400">
    <property type="entry name" value="DUF6980"/>
    <property type="match status" value="1"/>
</dbReference>
<keyword evidence="3" id="KW-1185">Reference proteome</keyword>
<evidence type="ECO:0000313" key="3">
    <source>
        <dbReference type="Proteomes" id="UP000599074"/>
    </source>
</evidence>
<evidence type="ECO:0000313" key="2">
    <source>
        <dbReference type="EMBL" id="GII26523.1"/>
    </source>
</evidence>
<sequence length="61" mass="6911">MMKDNAERRCDEHPDPFDCPDNLIFFSLRDGYGLIIHDGGSSYIAIKYCPWCGAILPSDDD</sequence>
<evidence type="ECO:0000259" key="1">
    <source>
        <dbReference type="Pfam" id="PF22400"/>
    </source>
</evidence>
<dbReference type="EMBL" id="BOON01000084">
    <property type="protein sequence ID" value="GII26523.1"/>
    <property type="molecule type" value="Genomic_DNA"/>
</dbReference>